<dbReference type="RefSeq" id="WP_142091323.1">
    <property type="nucleotide sequence ID" value="NZ_CP035485.1"/>
</dbReference>
<dbReference type="OrthoDB" id="9809852at2"/>
<name>A0A514LLU1_9BACI</name>
<dbReference type="Proteomes" id="UP000319756">
    <property type="component" value="Chromosome"/>
</dbReference>
<dbReference type="InterPro" id="IPR051673">
    <property type="entry name" value="SSDNA_exonuclease_RecJ"/>
</dbReference>
<dbReference type="SUPFAM" id="SSF64182">
    <property type="entry name" value="DHH phosphoesterases"/>
    <property type="match status" value="1"/>
</dbReference>
<organism evidence="2 3">
    <name type="scientific">Salicibibacter halophilus</name>
    <dbReference type="NCBI Taxonomy" id="2502791"/>
    <lineage>
        <taxon>Bacteria</taxon>
        <taxon>Bacillati</taxon>
        <taxon>Bacillota</taxon>
        <taxon>Bacilli</taxon>
        <taxon>Bacillales</taxon>
        <taxon>Bacillaceae</taxon>
        <taxon>Salicibibacter</taxon>
    </lineage>
</organism>
<evidence type="ECO:0000313" key="2">
    <source>
        <dbReference type="EMBL" id="QDI92827.1"/>
    </source>
</evidence>
<feature type="domain" description="DDH" evidence="1">
    <location>
        <begin position="81"/>
        <end position="225"/>
    </location>
</feature>
<keyword evidence="3" id="KW-1185">Reference proteome</keyword>
<dbReference type="InterPro" id="IPR038763">
    <property type="entry name" value="DHH_sf"/>
</dbReference>
<accession>A0A514LLU1</accession>
<dbReference type="Pfam" id="PF01368">
    <property type="entry name" value="DHH"/>
    <property type="match status" value="1"/>
</dbReference>
<dbReference type="PANTHER" id="PTHR30255:SF2">
    <property type="entry name" value="SINGLE-STRANDED-DNA-SPECIFIC EXONUCLEASE RECJ"/>
    <property type="match status" value="1"/>
</dbReference>
<dbReference type="Gene3D" id="3.90.1640.30">
    <property type="match status" value="1"/>
</dbReference>
<dbReference type="EMBL" id="CP035485">
    <property type="protein sequence ID" value="QDI92827.1"/>
    <property type="molecule type" value="Genomic_DNA"/>
</dbReference>
<dbReference type="KEGG" id="sale:EPH95_18005"/>
<evidence type="ECO:0000259" key="1">
    <source>
        <dbReference type="Pfam" id="PF01368"/>
    </source>
</evidence>
<dbReference type="InterPro" id="IPR001667">
    <property type="entry name" value="DDH_dom"/>
</dbReference>
<protein>
    <recommendedName>
        <fullName evidence="1">DDH domain-containing protein</fullName>
    </recommendedName>
</protein>
<dbReference type="PANTHER" id="PTHR30255">
    <property type="entry name" value="SINGLE-STRANDED-DNA-SPECIFIC EXONUCLEASE RECJ"/>
    <property type="match status" value="1"/>
</dbReference>
<dbReference type="AlphaFoldDB" id="A0A514LLU1"/>
<gene>
    <name evidence="2" type="ORF">EPH95_18005</name>
</gene>
<sequence length="281" mass="30900">MLDAKTRWHIRPLDQRAKALADAFRVSELTAQLLCNRGFEEVEDARVFLHTDESILHDPFSLAGMEESVRRIQRAVAGNEKIVVFGDYDVDGVSSTVLMCETLEKLGARYDWYVPNRFTEGYGPNSAAFQKIQEDGCTLVITVDTGIAAIESINAAQNNGLDVIVTDHHEPPPVLPGACAIINPKQADCPYPFKELAGVGIVGKLAHALLEELPEDGLDLIALGTISDLVPLVDENRFFAKSGLRELNQLNRPGVEALKEISGIKGPLFRKRRWALGLDRG</sequence>
<evidence type="ECO:0000313" key="3">
    <source>
        <dbReference type="Proteomes" id="UP000319756"/>
    </source>
</evidence>
<dbReference type="GO" id="GO:0004527">
    <property type="term" value="F:exonuclease activity"/>
    <property type="evidence" value="ECO:0007669"/>
    <property type="project" value="UniProtKB-KW"/>
</dbReference>
<proteinExistence type="predicted"/>
<reference evidence="3" key="1">
    <citation type="submission" date="2019-01" db="EMBL/GenBank/DDBJ databases">
        <title>Genomic analysis of Salicibibacter sp. NKC3-5.</title>
        <authorList>
            <person name="Oh Y.J."/>
        </authorList>
    </citation>
    <scope>NUCLEOTIDE SEQUENCE [LARGE SCALE GENOMIC DNA]</scope>
    <source>
        <strain evidence="3">NKC3-5</strain>
    </source>
</reference>